<dbReference type="AlphaFoldDB" id="A0A7R8YM32"/>
<dbReference type="InterPro" id="IPR024958">
    <property type="entry name" value="GRASP_PDZ"/>
</dbReference>
<dbReference type="OrthoDB" id="3318at2759"/>
<dbReference type="OMA" id="PANEPIM"/>
<feature type="compositionally biased region" description="Low complexity" evidence="10">
    <location>
        <begin position="297"/>
        <end position="309"/>
    </location>
</feature>
<evidence type="ECO:0000256" key="3">
    <source>
        <dbReference type="ARBA" id="ARBA00022553"/>
    </source>
</evidence>
<dbReference type="FunCoup" id="A0A7R8YM32">
    <property type="interactions" value="1671"/>
</dbReference>
<evidence type="ECO:0000256" key="4">
    <source>
        <dbReference type="ARBA" id="ARBA00022707"/>
    </source>
</evidence>
<comment type="subcellular location">
    <subcellularLocation>
        <location evidence="1">Golgi apparatus membrane</location>
    </subcellularLocation>
</comment>
<keyword evidence="7" id="KW-0472">Membrane</keyword>
<proteinExistence type="inferred from homology"/>
<evidence type="ECO:0000256" key="8">
    <source>
        <dbReference type="ARBA" id="ARBA00023288"/>
    </source>
</evidence>
<feature type="domain" description="PDZ GRASP-type" evidence="11">
    <location>
        <begin position="15"/>
        <end position="105"/>
    </location>
</feature>
<evidence type="ECO:0000313" key="13">
    <source>
        <dbReference type="Proteomes" id="UP000594454"/>
    </source>
</evidence>
<keyword evidence="3" id="KW-0597">Phosphoprotein</keyword>
<name>A0A7R8YM32_HERIL</name>
<dbReference type="InterPro" id="IPR036034">
    <property type="entry name" value="PDZ_sf"/>
</dbReference>
<accession>A0A7R8YM32</accession>
<dbReference type="FunFam" id="2.30.42.10:FF:000056">
    <property type="entry name" value="Golgi reassembly-stacking protein 2 isoform 1"/>
    <property type="match status" value="1"/>
</dbReference>
<reference evidence="12 13" key="1">
    <citation type="submission" date="2020-11" db="EMBL/GenBank/DDBJ databases">
        <authorList>
            <person name="Wallbank WR R."/>
            <person name="Pardo Diaz C."/>
            <person name="Kozak K."/>
            <person name="Martin S."/>
            <person name="Jiggins C."/>
            <person name="Moest M."/>
            <person name="Warren A I."/>
            <person name="Generalovic N T."/>
            <person name="Byers J.R.P. K."/>
            <person name="Montejo-Kovacevich G."/>
            <person name="Yen C E."/>
        </authorList>
    </citation>
    <scope>NUCLEOTIDE SEQUENCE [LARGE SCALE GENOMIC DNA]</scope>
</reference>
<evidence type="ECO:0000256" key="6">
    <source>
        <dbReference type="ARBA" id="ARBA00023034"/>
    </source>
</evidence>
<dbReference type="Gene3D" id="2.30.42.10">
    <property type="match status" value="2"/>
</dbReference>
<dbReference type="EMBL" id="LR899009">
    <property type="protein sequence ID" value="CAD7077791.1"/>
    <property type="molecule type" value="Genomic_DNA"/>
</dbReference>
<evidence type="ECO:0000256" key="7">
    <source>
        <dbReference type="ARBA" id="ARBA00023136"/>
    </source>
</evidence>
<feature type="compositionally biased region" description="Polar residues" evidence="10">
    <location>
        <begin position="279"/>
        <end position="291"/>
    </location>
</feature>
<dbReference type="GO" id="GO:0007030">
    <property type="term" value="P:Golgi organization"/>
    <property type="evidence" value="ECO:0007669"/>
    <property type="project" value="TreeGrafter"/>
</dbReference>
<dbReference type="GO" id="GO:0046872">
    <property type="term" value="F:metal ion binding"/>
    <property type="evidence" value="ECO:0007669"/>
    <property type="project" value="UniProtKB-KW"/>
</dbReference>
<keyword evidence="6" id="KW-0333">Golgi apparatus</keyword>
<evidence type="ECO:0000256" key="9">
    <source>
        <dbReference type="PIRSR" id="PIRSR607583-1"/>
    </source>
</evidence>
<organism evidence="12 13">
    <name type="scientific">Hermetia illucens</name>
    <name type="common">Black soldier fly</name>
    <dbReference type="NCBI Taxonomy" id="343691"/>
    <lineage>
        <taxon>Eukaryota</taxon>
        <taxon>Metazoa</taxon>
        <taxon>Ecdysozoa</taxon>
        <taxon>Arthropoda</taxon>
        <taxon>Hexapoda</taxon>
        <taxon>Insecta</taxon>
        <taxon>Pterygota</taxon>
        <taxon>Neoptera</taxon>
        <taxon>Endopterygota</taxon>
        <taxon>Diptera</taxon>
        <taxon>Brachycera</taxon>
        <taxon>Stratiomyomorpha</taxon>
        <taxon>Stratiomyidae</taxon>
        <taxon>Hermetiinae</taxon>
        <taxon>Hermetia</taxon>
    </lineage>
</organism>
<keyword evidence="4" id="KW-0519">Myristate</keyword>
<dbReference type="SUPFAM" id="SSF50156">
    <property type="entry name" value="PDZ domain-like"/>
    <property type="match status" value="2"/>
</dbReference>
<feature type="binding site" evidence="9">
    <location>
        <position position="18"/>
    </location>
    <ligand>
        <name>Zn(2+)</name>
        <dbReference type="ChEBI" id="CHEBI:29105"/>
    </ligand>
</feature>
<evidence type="ECO:0000256" key="5">
    <source>
        <dbReference type="ARBA" id="ARBA00022737"/>
    </source>
</evidence>
<comment type="similarity">
    <text evidence="2">Belongs to the GORASP family.</text>
</comment>
<feature type="region of interest" description="Disordered" evidence="10">
    <location>
        <begin position="279"/>
        <end position="309"/>
    </location>
</feature>
<feature type="domain" description="PDZ GRASP-type" evidence="11">
    <location>
        <begin position="111"/>
        <end position="199"/>
    </location>
</feature>
<sequence>MGAGQSIEVPGGGTEGYHVLRVQDGSPGQKAGLESFFDFIVAIGNTRLDQDNETLKELLKINTDKPIRMTVYSSKTQSVREVSITPSSNWGGQGQLGVSIRFCSFEGANENVWHVLEVHPSSPAEQAGLRAFTDYIIGAEAIRHESDDLFTLIETHEGQALKMYVYNVDDDACREVTLKPNSKWGGEGSLGCGIGYGYLHRIPVRALPEESKSLLKSPVIPDVPQSTELQAPASLANTTVSPSFPYVPPLTNTFTTTPTTMQTSVPPPAALPVSVTSQAFSTPSTDTSSVPANEPIMSTTTGTTMATTSGSLFGTTDSTKELLPPTSIPGATQSAPSNSESVSNVNTNIVNNAQPPSVPAIPMFSPQQFSHLPPPSSLPNLPGFDTTPSYNTATQVNNPAYLSYPAAMIQQPQQPGQPQSGNVNFPQPHMQTYSSYPQVQQVSVPISLPGMPAITVNTTIPTQTLQSFQYQNLTSHQN</sequence>
<keyword evidence="9" id="KW-0479">Metal-binding</keyword>
<keyword evidence="8" id="KW-0449">Lipoprotein</keyword>
<feature type="binding site" evidence="9">
    <location>
        <position position="103"/>
    </location>
    <ligand>
        <name>Zn(2+)</name>
        <dbReference type="ChEBI" id="CHEBI:29105"/>
    </ligand>
</feature>
<dbReference type="FunFam" id="2.30.42.10:FF:000026">
    <property type="entry name" value="Golgi reassembly stacking protein 2"/>
    <property type="match status" value="1"/>
</dbReference>
<keyword evidence="9" id="KW-0862">Zinc</keyword>
<dbReference type="PROSITE" id="PS51865">
    <property type="entry name" value="PDZ_GRASP"/>
    <property type="match status" value="2"/>
</dbReference>
<evidence type="ECO:0000313" key="12">
    <source>
        <dbReference type="EMBL" id="CAD7077791.1"/>
    </source>
</evidence>
<dbReference type="InterPro" id="IPR007583">
    <property type="entry name" value="GRASP55_65"/>
</dbReference>
<evidence type="ECO:0000256" key="1">
    <source>
        <dbReference type="ARBA" id="ARBA00004394"/>
    </source>
</evidence>
<evidence type="ECO:0000259" key="11">
    <source>
        <dbReference type="PROSITE" id="PS51865"/>
    </source>
</evidence>
<dbReference type="Pfam" id="PF04495">
    <property type="entry name" value="GRASP55_65"/>
    <property type="match status" value="1"/>
</dbReference>
<dbReference type="InParanoid" id="A0A7R8YM32"/>
<gene>
    <name evidence="12" type="ORF">HERILL_LOCUS1104</name>
</gene>
<protein>
    <recommendedName>
        <fullName evidence="11">PDZ GRASP-type domain-containing protein</fullName>
    </recommendedName>
</protein>
<evidence type="ECO:0000256" key="10">
    <source>
        <dbReference type="SAM" id="MobiDB-lite"/>
    </source>
</evidence>
<dbReference type="Proteomes" id="UP000594454">
    <property type="component" value="Chromosome 1"/>
</dbReference>
<evidence type="ECO:0000256" key="2">
    <source>
        <dbReference type="ARBA" id="ARBA00007144"/>
    </source>
</evidence>
<dbReference type="PANTHER" id="PTHR12893:SF0">
    <property type="entry name" value="GRASP65"/>
    <property type="match status" value="1"/>
</dbReference>
<keyword evidence="5" id="KW-0677">Repeat</keyword>
<dbReference type="PANTHER" id="PTHR12893">
    <property type="entry name" value="GOLGI REASSEMBLY STACKING PROTEIN GRASP"/>
    <property type="match status" value="1"/>
</dbReference>
<dbReference type="GO" id="GO:0000139">
    <property type="term" value="C:Golgi membrane"/>
    <property type="evidence" value="ECO:0007669"/>
    <property type="project" value="UniProtKB-SubCell"/>
</dbReference>
<keyword evidence="13" id="KW-1185">Reference proteome</keyword>